<dbReference type="PROSITE" id="PS51352">
    <property type="entry name" value="THIOREDOXIN_2"/>
    <property type="match status" value="1"/>
</dbReference>
<dbReference type="EMBL" id="CAAHFG010000004">
    <property type="protein sequence ID" value="VGO17387.1"/>
    <property type="molecule type" value="Genomic_DNA"/>
</dbReference>
<dbReference type="CDD" id="cd02947">
    <property type="entry name" value="TRX_family"/>
    <property type="match status" value="1"/>
</dbReference>
<dbReference type="InterPro" id="IPR013766">
    <property type="entry name" value="Thioredoxin_domain"/>
</dbReference>
<dbReference type="RefSeq" id="WP_222847364.1">
    <property type="nucleotide sequence ID" value="NZ_CAAHFG010000004.1"/>
</dbReference>
<dbReference type="Proteomes" id="UP000366872">
    <property type="component" value="Unassembled WGS sequence"/>
</dbReference>
<organism evidence="2 3">
    <name type="scientific">Pontiella desulfatans</name>
    <dbReference type="NCBI Taxonomy" id="2750659"/>
    <lineage>
        <taxon>Bacteria</taxon>
        <taxon>Pseudomonadati</taxon>
        <taxon>Kiritimatiellota</taxon>
        <taxon>Kiritimatiellia</taxon>
        <taxon>Kiritimatiellales</taxon>
        <taxon>Pontiellaceae</taxon>
        <taxon>Pontiella</taxon>
    </lineage>
</organism>
<dbReference type="SUPFAM" id="SSF52833">
    <property type="entry name" value="Thioredoxin-like"/>
    <property type="match status" value="1"/>
</dbReference>
<evidence type="ECO:0000313" key="2">
    <source>
        <dbReference type="EMBL" id="VGO17387.1"/>
    </source>
</evidence>
<dbReference type="GO" id="GO:0045454">
    <property type="term" value="P:cell redox homeostasis"/>
    <property type="evidence" value="ECO:0007669"/>
    <property type="project" value="TreeGrafter"/>
</dbReference>
<evidence type="ECO:0000259" key="1">
    <source>
        <dbReference type="PROSITE" id="PS51352"/>
    </source>
</evidence>
<dbReference type="PANTHER" id="PTHR45663:SF11">
    <property type="entry name" value="GEO12009P1"/>
    <property type="match status" value="1"/>
</dbReference>
<dbReference type="GO" id="GO:0015035">
    <property type="term" value="F:protein-disulfide reductase activity"/>
    <property type="evidence" value="ECO:0007669"/>
    <property type="project" value="TreeGrafter"/>
</dbReference>
<evidence type="ECO:0000313" key="3">
    <source>
        <dbReference type="Proteomes" id="UP000366872"/>
    </source>
</evidence>
<accession>A0A6C2UCU2</accession>
<dbReference type="GO" id="GO:0005829">
    <property type="term" value="C:cytosol"/>
    <property type="evidence" value="ECO:0007669"/>
    <property type="project" value="TreeGrafter"/>
</dbReference>
<dbReference type="Gene3D" id="3.40.30.10">
    <property type="entry name" value="Glutaredoxin"/>
    <property type="match status" value="1"/>
</dbReference>
<dbReference type="PANTHER" id="PTHR45663">
    <property type="entry name" value="GEO12009P1"/>
    <property type="match status" value="1"/>
</dbReference>
<protein>
    <submittedName>
        <fullName evidence="2">Thioredoxin C-2</fullName>
    </submittedName>
</protein>
<sequence>MKKNIITVLVLAIAVVAVVEIKNRKKAYAPDSSCPDGMCFLPFPEEKMRPGSAREEPMAQQPLPRLLDLGAGKCVPCKTMAPILDEMKETFAGQLDVVFIDVWENEGVGGKYGIRMIPTQIFFDAEGKELFRHEGFYAREDMLAKWKELGYAFDEPQNIEQATSNVEGED</sequence>
<keyword evidence="3" id="KW-1185">Reference proteome</keyword>
<reference evidence="2 3" key="1">
    <citation type="submission" date="2019-04" db="EMBL/GenBank/DDBJ databases">
        <authorList>
            <person name="Van Vliet M D."/>
        </authorList>
    </citation>
    <scope>NUCLEOTIDE SEQUENCE [LARGE SCALE GENOMIC DNA]</scope>
    <source>
        <strain evidence="2 3">F1</strain>
    </source>
</reference>
<gene>
    <name evidence="2" type="ORF">PDESU_05983</name>
</gene>
<dbReference type="Pfam" id="PF00085">
    <property type="entry name" value="Thioredoxin"/>
    <property type="match status" value="1"/>
</dbReference>
<dbReference type="AlphaFoldDB" id="A0A6C2UCU2"/>
<name>A0A6C2UCU2_PONDE</name>
<dbReference type="InterPro" id="IPR036249">
    <property type="entry name" value="Thioredoxin-like_sf"/>
</dbReference>
<feature type="domain" description="Thioredoxin" evidence="1">
    <location>
        <begin position="37"/>
        <end position="151"/>
    </location>
</feature>
<proteinExistence type="predicted"/>